<evidence type="ECO:0000256" key="2">
    <source>
        <dbReference type="ARBA" id="ARBA00022714"/>
    </source>
</evidence>
<evidence type="ECO:0000313" key="9">
    <source>
        <dbReference type="EMBL" id="ACG76629.1"/>
    </source>
</evidence>
<dbReference type="InterPro" id="IPR018298">
    <property type="entry name" value="Adrenodoxin_Fe-S_BS"/>
</dbReference>
<dbReference type="PANTHER" id="PTHR23426:SF65">
    <property type="entry name" value="FERREDOXIN-2, MITOCHONDRIAL"/>
    <property type="match status" value="1"/>
</dbReference>
<dbReference type="EMBL" id="CP000747">
    <property type="protein sequence ID" value="ACG76629.1"/>
    <property type="molecule type" value="Genomic_DNA"/>
</dbReference>
<evidence type="ECO:0000256" key="3">
    <source>
        <dbReference type="ARBA" id="ARBA00022723"/>
    </source>
</evidence>
<keyword evidence="5" id="KW-0411">Iron-sulfur</keyword>
<dbReference type="PANTHER" id="PTHR23426">
    <property type="entry name" value="FERREDOXIN/ADRENODOXIN"/>
    <property type="match status" value="1"/>
</dbReference>
<gene>
    <name evidence="9" type="ordered locus">PHZ_c0215</name>
</gene>
<dbReference type="InterPro" id="IPR036010">
    <property type="entry name" value="2Fe-2S_ferredoxin-like_sf"/>
</dbReference>
<feature type="domain" description="2Fe-2S ferredoxin-type" evidence="8">
    <location>
        <begin position="42"/>
        <end position="145"/>
    </location>
</feature>
<dbReference type="CDD" id="cd00207">
    <property type="entry name" value="fer2"/>
    <property type="match status" value="1"/>
</dbReference>
<evidence type="ECO:0000313" key="10">
    <source>
        <dbReference type="Proteomes" id="UP000001868"/>
    </source>
</evidence>
<evidence type="ECO:0000256" key="7">
    <source>
        <dbReference type="SAM" id="MobiDB-lite"/>
    </source>
</evidence>
<dbReference type="SUPFAM" id="SSF54292">
    <property type="entry name" value="2Fe-2S ferredoxin-like"/>
    <property type="match status" value="1"/>
</dbReference>
<keyword evidence="10" id="KW-1185">Reference proteome</keyword>
<dbReference type="InterPro" id="IPR001055">
    <property type="entry name" value="Adrenodoxin-like"/>
</dbReference>
<keyword evidence="2" id="KW-0001">2Fe-2S</keyword>
<evidence type="ECO:0000256" key="5">
    <source>
        <dbReference type="ARBA" id="ARBA00023014"/>
    </source>
</evidence>
<evidence type="ECO:0000256" key="6">
    <source>
        <dbReference type="ARBA" id="ARBA00034078"/>
    </source>
</evidence>
<accession>B4RD25</accession>
<dbReference type="GO" id="GO:0046872">
    <property type="term" value="F:metal ion binding"/>
    <property type="evidence" value="ECO:0007669"/>
    <property type="project" value="UniProtKB-KW"/>
</dbReference>
<dbReference type="HOGENOM" id="CLU_082632_5_1_5"/>
<dbReference type="GO" id="GO:0140647">
    <property type="term" value="P:P450-containing electron transport chain"/>
    <property type="evidence" value="ECO:0007669"/>
    <property type="project" value="InterPro"/>
</dbReference>
<dbReference type="InterPro" id="IPR012675">
    <property type="entry name" value="Beta-grasp_dom_sf"/>
</dbReference>
<dbReference type="PRINTS" id="PR00355">
    <property type="entry name" value="ADRENODOXIN"/>
</dbReference>
<dbReference type="Gene3D" id="3.10.20.30">
    <property type="match status" value="1"/>
</dbReference>
<organism evidence="9 10">
    <name type="scientific">Phenylobacterium zucineum (strain HLK1)</name>
    <dbReference type="NCBI Taxonomy" id="450851"/>
    <lineage>
        <taxon>Bacteria</taxon>
        <taxon>Pseudomonadati</taxon>
        <taxon>Pseudomonadota</taxon>
        <taxon>Alphaproteobacteria</taxon>
        <taxon>Caulobacterales</taxon>
        <taxon>Caulobacteraceae</taxon>
        <taxon>Phenylobacterium</taxon>
    </lineage>
</organism>
<feature type="compositionally biased region" description="Basic and acidic residues" evidence="7">
    <location>
        <begin position="1"/>
        <end position="11"/>
    </location>
</feature>
<reference evidence="9 10" key="1">
    <citation type="journal article" date="2008" name="BMC Genomics">
        <title>Complete genome of Phenylobacterium zucineum - a novel facultative intracellular bacterium isolated from human erythroleukemia cell line K562.</title>
        <authorList>
            <person name="Luo Y."/>
            <person name="Xu X."/>
            <person name="Ding Z."/>
            <person name="Liu Z."/>
            <person name="Zhang B."/>
            <person name="Yan Z."/>
            <person name="Sun J."/>
            <person name="Hu S."/>
            <person name="Hu X."/>
        </authorList>
    </citation>
    <scope>NUCLEOTIDE SEQUENCE [LARGE SCALE GENOMIC DNA]</scope>
    <source>
        <strain evidence="9 10">HLK1</strain>
    </source>
</reference>
<keyword evidence="3" id="KW-0479">Metal-binding</keyword>
<dbReference type="STRING" id="450851.PHZ_c0215"/>
<dbReference type="GO" id="GO:0051537">
    <property type="term" value="F:2 iron, 2 sulfur cluster binding"/>
    <property type="evidence" value="ECO:0007669"/>
    <property type="project" value="UniProtKB-KW"/>
</dbReference>
<dbReference type="PROSITE" id="PS00814">
    <property type="entry name" value="ADX"/>
    <property type="match status" value="1"/>
</dbReference>
<feature type="region of interest" description="Disordered" evidence="7">
    <location>
        <begin position="1"/>
        <end position="33"/>
    </location>
</feature>
<dbReference type="Pfam" id="PF00111">
    <property type="entry name" value="Fer2"/>
    <property type="match status" value="1"/>
</dbReference>
<dbReference type="InterPro" id="IPR001041">
    <property type="entry name" value="2Fe-2S_ferredoxin-type"/>
</dbReference>
<name>B4RD25_PHEZH</name>
<evidence type="ECO:0000259" key="8">
    <source>
        <dbReference type="PROSITE" id="PS51085"/>
    </source>
</evidence>
<feature type="compositionally biased region" description="Basic and acidic residues" evidence="7">
    <location>
        <begin position="21"/>
        <end position="33"/>
    </location>
</feature>
<dbReference type="AlphaFoldDB" id="B4RD25"/>
<evidence type="ECO:0000256" key="1">
    <source>
        <dbReference type="ARBA" id="ARBA00010914"/>
    </source>
</evidence>
<dbReference type="GO" id="GO:0009055">
    <property type="term" value="F:electron transfer activity"/>
    <property type="evidence" value="ECO:0007669"/>
    <property type="project" value="TreeGrafter"/>
</dbReference>
<comment type="similarity">
    <text evidence="1">Belongs to the adrenodoxin/putidaredoxin family.</text>
</comment>
<protein>
    <submittedName>
        <fullName evidence="9">Ferredoxin, 2Fe-2S</fullName>
    </submittedName>
</protein>
<sequence>MHDGQAAHREPQAGGPRKACRPHDFHERGRRLSERLTRSAMAKITYIEHDGTEHVIDVKPGLSVMEGAVKNNIPGIDADCGGACACATCHVYVDEAFLAKTGTRSAMEESMLDFAEGVEENSRLSCQIKVTDDLDGLVVRMPESQH</sequence>
<dbReference type="Proteomes" id="UP000001868">
    <property type="component" value="Chromosome"/>
</dbReference>
<keyword evidence="4" id="KW-0408">Iron</keyword>
<comment type="cofactor">
    <cofactor evidence="6">
        <name>[2Fe-2S] cluster</name>
        <dbReference type="ChEBI" id="CHEBI:190135"/>
    </cofactor>
</comment>
<dbReference type="KEGG" id="pzu:PHZ_c0215"/>
<dbReference type="PROSITE" id="PS51085">
    <property type="entry name" value="2FE2S_FER_2"/>
    <property type="match status" value="1"/>
</dbReference>
<proteinExistence type="inferred from homology"/>
<dbReference type="eggNOG" id="COG0633">
    <property type="taxonomic scope" value="Bacteria"/>
</dbReference>
<evidence type="ECO:0000256" key="4">
    <source>
        <dbReference type="ARBA" id="ARBA00023004"/>
    </source>
</evidence>